<dbReference type="SUPFAM" id="SSF47072">
    <property type="entry name" value="Cysteine alpha-hairpin motif"/>
    <property type="match status" value="1"/>
</dbReference>
<dbReference type="GO" id="GO:0016531">
    <property type="term" value="F:copper chaperone activity"/>
    <property type="evidence" value="ECO:0007669"/>
    <property type="project" value="InterPro"/>
</dbReference>
<keyword evidence="8" id="KW-0496">Mitochondrion</keyword>
<keyword evidence="5 14" id="KW-0479">Metal-binding</keyword>
<evidence type="ECO:0000256" key="8">
    <source>
        <dbReference type="ARBA" id="ARBA00023128"/>
    </source>
</evidence>
<dbReference type="GeneID" id="117692177"/>
<evidence type="ECO:0000313" key="17">
    <source>
        <dbReference type="Proteomes" id="UP000005408"/>
    </source>
</evidence>
<keyword evidence="6" id="KW-0007">Acetylation</keyword>
<protein>
    <recommendedName>
        <fullName evidence="13">Cytochrome c oxidase copper chaperone</fullName>
    </recommendedName>
</protein>
<feature type="region of interest" description="Disordered" evidence="15">
    <location>
        <begin position="1"/>
        <end position="22"/>
    </location>
</feature>
<organism evidence="16 17">
    <name type="scientific">Magallana gigas</name>
    <name type="common">Pacific oyster</name>
    <name type="synonym">Crassostrea gigas</name>
    <dbReference type="NCBI Taxonomy" id="29159"/>
    <lineage>
        <taxon>Eukaryota</taxon>
        <taxon>Metazoa</taxon>
        <taxon>Spiralia</taxon>
        <taxon>Lophotrochozoa</taxon>
        <taxon>Mollusca</taxon>
        <taxon>Bivalvia</taxon>
        <taxon>Autobranchia</taxon>
        <taxon>Pteriomorphia</taxon>
        <taxon>Ostreida</taxon>
        <taxon>Ostreoidea</taxon>
        <taxon>Ostreidae</taxon>
        <taxon>Magallana</taxon>
    </lineage>
</organism>
<accession>A0A8W8JEC2</accession>
<dbReference type="KEGG" id="crg:117692177"/>
<keyword evidence="7 14" id="KW-0186">Copper</keyword>
<dbReference type="InterPro" id="IPR007745">
    <property type="entry name" value="Cyt_c_oxidase_Cu-chaperone"/>
</dbReference>
<dbReference type="EnsemblMetazoa" id="G17999.2">
    <property type="protein sequence ID" value="G17999.2:cds"/>
    <property type="gene ID" value="G17999"/>
</dbReference>
<dbReference type="Gene3D" id="1.10.287.1130">
    <property type="entry name" value="CytochromE C oxidase copper chaperone"/>
    <property type="match status" value="1"/>
</dbReference>
<evidence type="ECO:0000256" key="12">
    <source>
        <dbReference type="ARBA" id="ARBA00065132"/>
    </source>
</evidence>
<evidence type="ECO:0000256" key="10">
    <source>
        <dbReference type="ARBA" id="ARBA00023186"/>
    </source>
</evidence>
<evidence type="ECO:0000256" key="1">
    <source>
        <dbReference type="ARBA" id="ARBA00004496"/>
    </source>
</evidence>
<comment type="function">
    <text evidence="11">Copper metallochaperone essential for the assembly of the mitochondrial respiratory chain complex IV (CIV), also known as cytochrome c oxidase. Binds two copper ions and delivers them to the metallochaperone SCO1 which transports the copper ions to the Cu(A) site on the cytochrome c oxidase subunit II (MT-CO2/COX2).</text>
</comment>
<dbReference type="RefSeq" id="XP_034335191.1">
    <property type="nucleotide sequence ID" value="XM_034479300.2"/>
</dbReference>
<keyword evidence="9" id="KW-1015">Disulfide bond</keyword>
<comment type="similarity">
    <text evidence="3">Belongs to the COX17 family.</text>
</comment>
<feature type="compositionally biased region" description="Low complexity" evidence="15">
    <location>
        <begin position="1"/>
        <end position="14"/>
    </location>
</feature>
<dbReference type="PANTHER" id="PTHR16719">
    <property type="entry name" value="CYTOCHROME C OXIDASE COPPER CHAPERONE"/>
    <property type="match status" value="1"/>
</dbReference>
<comment type="subcellular location">
    <subcellularLocation>
        <location evidence="1">Cytoplasm</location>
    </subcellularLocation>
    <subcellularLocation>
        <location evidence="2">Mitochondrion intermembrane space</location>
    </subcellularLocation>
</comment>
<evidence type="ECO:0000256" key="11">
    <source>
        <dbReference type="ARBA" id="ARBA00055863"/>
    </source>
</evidence>
<keyword evidence="10" id="KW-0143">Chaperone</keyword>
<evidence type="ECO:0000256" key="14">
    <source>
        <dbReference type="PIRSR" id="PIRSR607745-1"/>
    </source>
</evidence>
<evidence type="ECO:0000256" key="9">
    <source>
        <dbReference type="ARBA" id="ARBA00023157"/>
    </source>
</evidence>
<feature type="binding site" evidence="14">
    <location>
        <position position="24"/>
    </location>
    <ligand>
        <name>Cu cation</name>
        <dbReference type="ChEBI" id="CHEBI:23378"/>
    </ligand>
</feature>
<evidence type="ECO:0000256" key="3">
    <source>
        <dbReference type="ARBA" id="ARBA00009241"/>
    </source>
</evidence>
<dbReference type="InterPro" id="IPR009069">
    <property type="entry name" value="Cys_alpha_HP_mot_SF"/>
</dbReference>
<keyword evidence="4" id="KW-0963">Cytoplasm</keyword>
<evidence type="ECO:0000256" key="6">
    <source>
        <dbReference type="ARBA" id="ARBA00022990"/>
    </source>
</evidence>
<feature type="binding site" evidence="14">
    <location>
        <position position="25"/>
    </location>
    <ligand>
        <name>Cu cation</name>
        <dbReference type="ChEBI" id="CHEBI:23378"/>
    </ligand>
</feature>
<evidence type="ECO:0000256" key="5">
    <source>
        <dbReference type="ARBA" id="ARBA00022723"/>
    </source>
</evidence>
<dbReference type="EnsemblMetazoa" id="G17999.1">
    <property type="protein sequence ID" value="G17999.1:cds"/>
    <property type="gene ID" value="G17999"/>
</dbReference>
<keyword evidence="17" id="KW-1185">Reference proteome</keyword>
<dbReference type="GO" id="GO:0005507">
    <property type="term" value="F:copper ion binding"/>
    <property type="evidence" value="ECO:0007669"/>
    <property type="project" value="InterPro"/>
</dbReference>
<dbReference type="FunFam" id="1.10.287.1130:FF:000001">
    <property type="entry name" value="cytochrome c oxidase copper chaperone"/>
    <property type="match status" value="1"/>
</dbReference>
<dbReference type="Proteomes" id="UP000005408">
    <property type="component" value="Unassembled WGS sequence"/>
</dbReference>
<dbReference type="OrthoDB" id="1915887at2759"/>
<evidence type="ECO:0000256" key="7">
    <source>
        <dbReference type="ARBA" id="ARBA00023008"/>
    </source>
</evidence>
<dbReference type="PROSITE" id="PS51808">
    <property type="entry name" value="CHCH"/>
    <property type="match status" value="1"/>
</dbReference>
<dbReference type="PANTHER" id="PTHR16719:SF0">
    <property type="entry name" value="CYTOCHROME C OXIDASE COPPER CHAPERONE"/>
    <property type="match status" value="1"/>
</dbReference>
<dbReference type="GO" id="GO:0005758">
    <property type="term" value="C:mitochondrial intermembrane space"/>
    <property type="evidence" value="ECO:0007669"/>
    <property type="project" value="UniProtKB-SubCell"/>
</dbReference>
<evidence type="ECO:0000256" key="15">
    <source>
        <dbReference type="SAM" id="MobiDB-lite"/>
    </source>
</evidence>
<evidence type="ECO:0000256" key="13">
    <source>
        <dbReference type="ARBA" id="ARBA00071062"/>
    </source>
</evidence>
<reference evidence="16" key="1">
    <citation type="submission" date="2022-08" db="UniProtKB">
        <authorList>
            <consortium name="EnsemblMetazoa"/>
        </authorList>
    </citation>
    <scope>IDENTIFICATION</scope>
    <source>
        <strain evidence="16">05x7-T-G4-1.051#20</strain>
    </source>
</reference>
<dbReference type="AlphaFoldDB" id="A0A8W8JEC2"/>
<proteinExistence type="inferred from homology"/>
<name>A0A8W8JEC2_MAGGI</name>
<dbReference type="OMA" id="QAHLTCM"/>
<evidence type="ECO:0000313" key="16">
    <source>
        <dbReference type="EnsemblMetazoa" id="G17999.1:cds"/>
    </source>
</evidence>
<dbReference type="Pfam" id="PF05051">
    <property type="entry name" value="COX17"/>
    <property type="match status" value="1"/>
</dbReference>
<evidence type="ECO:0000256" key="4">
    <source>
        <dbReference type="ARBA" id="ARBA00022490"/>
    </source>
</evidence>
<sequence length="64" mass="7185">MGSSESTPSKQESSSEPEKKLKPCCACPETRKIRDECILENGEENCKEAIEAHKECLRKLGFKI</sequence>
<comment type="subunit">
    <text evidence="12">Interacts with COA1. Interacts with the chaperone CHCHD4; this is important for correct folding and the formation of disulfide bonds that stabilize the structure.</text>
</comment>
<evidence type="ECO:0000256" key="2">
    <source>
        <dbReference type="ARBA" id="ARBA00004569"/>
    </source>
</evidence>